<organism evidence="5 6">
    <name type="scientific">Streptomyces melanogenes</name>
    <dbReference type="NCBI Taxonomy" id="67326"/>
    <lineage>
        <taxon>Bacteria</taxon>
        <taxon>Bacillati</taxon>
        <taxon>Actinomycetota</taxon>
        <taxon>Actinomycetes</taxon>
        <taxon>Kitasatosporales</taxon>
        <taxon>Streptomycetaceae</taxon>
        <taxon>Streptomyces</taxon>
    </lineage>
</organism>
<dbReference type="InterPro" id="IPR016032">
    <property type="entry name" value="Sig_transdc_resp-reg_C-effctor"/>
</dbReference>
<evidence type="ECO:0000259" key="4">
    <source>
        <dbReference type="PROSITE" id="PS51462"/>
    </source>
</evidence>
<dbReference type="SUPFAM" id="SSF46894">
    <property type="entry name" value="C-terminal effector domain of the bipartite response regulators"/>
    <property type="match status" value="1"/>
</dbReference>
<dbReference type="Gene3D" id="3.90.79.10">
    <property type="entry name" value="Nucleoside Triphosphate Pyrophosphohydrolase"/>
    <property type="match status" value="1"/>
</dbReference>
<dbReference type="Proteomes" id="UP001432060">
    <property type="component" value="Chromosome"/>
</dbReference>
<keyword evidence="6" id="KW-1185">Reference proteome</keyword>
<dbReference type="Gene3D" id="1.10.10.10">
    <property type="entry name" value="Winged helix-like DNA-binding domain superfamily/Winged helix DNA-binding domain"/>
    <property type="match status" value="1"/>
</dbReference>
<dbReference type="Pfam" id="PF00293">
    <property type="entry name" value="NUDIX"/>
    <property type="match status" value="1"/>
</dbReference>
<dbReference type="SMART" id="SM00421">
    <property type="entry name" value="HTH_LUXR"/>
    <property type="match status" value="1"/>
</dbReference>
<accession>A0ABZ1XBF4</accession>
<dbReference type="RefSeq" id="WP_329394487.1">
    <property type="nucleotide sequence ID" value="NZ_CP109019.1"/>
</dbReference>
<evidence type="ECO:0000256" key="3">
    <source>
        <dbReference type="ARBA" id="ARBA00022842"/>
    </source>
</evidence>
<dbReference type="PROSITE" id="PS51462">
    <property type="entry name" value="NUDIX"/>
    <property type="match status" value="1"/>
</dbReference>
<gene>
    <name evidence="5" type="ORF">OG515_00055</name>
</gene>
<protein>
    <submittedName>
        <fullName evidence="5">NUDIX domain-containing protein</fullName>
    </submittedName>
</protein>
<dbReference type="SUPFAM" id="SSF55811">
    <property type="entry name" value="Nudix"/>
    <property type="match status" value="1"/>
</dbReference>
<evidence type="ECO:0000256" key="2">
    <source>
        <dbReference type="ARBA" id="ARBA00022801"/>
    </source>
</evidence>
<dbReference type="InterPro" id="IPR036388">
    <property type="entry name" value="WH-like_DNA-bd_sf"/>
</dbReference>
<feature type="domain" description="Nudix hydrolase" evidence="4">
    <location>
        <begin position="378"/>
        <end position="511"/>
    </location>
</feature>
<comment type="cofactor">
    <cofactor evidence="1">
        <name>Mg(2+)</name>
        <dbReference type="ChEBI" id="CHEBI:18420"/>
    </cofactor>
</comment>
<dbReference type="InterPro" id="IPR000086">
    <property type="entry name" value="NUDIX_hydrolase_dom"/>
</dbReference>
<evidence type="ECO:0000313" key="5">
    <source>
        <dbReference type="EMBL" id="WUT80699.1"/>
    </source>
</evidence>
<keyword evidence="3" id="KW-0460">Magnesium</keyword>
<dbReference type="EMBL" id="CP109019">
    <property type="protein sequence ID" value="WUT80699.1"/>
    <property type="molecule type" value="Genomic_DNA"/>
</dbReference>
<dbReference type="InterPro" id="IPR000792">
    <property type="entry name" value="Tscrpt_reg_LuxR_C"/>
</dbReference>
<evidence type="ECO:0000256" key="1">
    <source>
        <dbReference type="ARBA" id="ARBA00001946"/>
    </source>
</evidence>
<dbReference type="InterPro" id="IPR015797">
    <property type="entry name" value="NUDIX_hydrolase-like_dom_sf"/>
</dbReference>
<proteinExistence type="predicted"/>
<sequence>MTLDPRAKLLPTPAQLRIAAVLAQGRDTTEAAADLGLAPGTVSTTQSTANHRLGVRHRYAFIHACYVLNLLPRPVPAAPPTSGAEPHEVALLWRLALDDSHLEAATHCHLSMTALQRRLQSLRTRWNAANECHLITLGWAYGVLSASRGSAGHQLAPSATALPSARWTTQGVVLVSAYQAVSTKPSTAETAIDPTAREMSPPVLASALVTDTRGRILVLTHPQPSGGAAVSLPVVQSTGAHPPQAELANTLYSHFDVHPYQAKRLLAVDCEQWSPVLSVVCHLYLFGPLDEHQARRATQTPPPVTAQWLAPKDAIPLFPEAVVVRVRAAVDAWHSGSIAYLVGGRVQPGSPAGFQRGLRSFVEQSVAVDVDLYQAHRPKVLAEVNIVLTDPGGRALLLQPTSSRSELWELPGGGIDSDAGEGPREAAGRALRDQLGLDVPLGRLLAVDWSHGAPWLSRVAYVFRGVTLGEHDLARIRLVPHRNAAWRMVSVDDSAALVSEPLLRRLDACVTALWNNTGPLELTCGAPSHWAGPVTRSE</sequence>
<dbReference type="PANTHER" id="PTHR43046">
    <property type="entry name" value="GDP-MANNOSE MANNOSYL HYDROLASE"/>
    <property type="match status" value="1"/>
</dbReference>
<name>A0ABZ1XBF4_9ACTN</name>
<dbReference type="PANTHER" id="PTHR43046:SF12">
    <property type="entry name" value="GDP-MANNOSE MANNOSYL HYDROLASE"/>
    <property type="match status" value="1"/>
</dbReference>
<keyword evidence="2" id="KW-0378">Hydrolase</keyword>
<evidence type="ECO:0000313" key="6">
    <source>
        <dbReference type="Proteomes" id="UP001432060"/>
    </source>
</evidence>
<reference evidence="5" key="1">
    <citation type="submission" date="2022-10" db="EMBL/GenBank/DDBJ databases">
        <title>The complete genomes of actinobacterial strains from the NBC collection.</title>
        <authorList>
            <person name="Joergensen T.S."/>
            <person name="Alvarez Arevalo M."/>
            <person name="Sterndorff E.B."/>
            <person name="Faurdal D."/>
            <person name="Vuksanovic O."/>
            <person name="Mourched A.-S."/>
            <person name="Charusanti P."/>
            <person name="Shaw S."/>
            <person name="Blin K."/>
            <person name="Weber T."/>
        </authorList>
    </citation>
    <scope>NUCLEOTIDE SEQUENCE</scope>
    <source>
        <strain evidence="5">NBC_00668</strain>
    </source>
</reference>